<dbReference type="InterPro" id="IPR001406">
    <property type="entry name" value="PsdUridine_synth_TruA"/>
</dbReference>
<dbReference type="SUPFAM" id="SSF55120">
    <property type="entry name" value="Pseudouridine synthase"/>
    <property type="match status" value="1"/>
</dbReference>
<dbReference type="GO" id="GO:0031119">
    <property type="term" value="P:tRNA pseudouridine synthesis"/>
    <property type="evidence" value="ECO:0007669"/>
    <property type="project" value="InterPro"/>
</dbReference>
<evidence type="ECO:0000259" key="5">
    <source>
        <dbReference type="Pfam" id="PF01416"/>
    </source>
</evidence>
<keyword evidence="2" id="KW-0819">tRNA processing</keyword>
<evidence type="ECO:0000256" key="1">
    <source>
        <dbReference type="ARBA" id="ARBA00009375"/>
    </source>
</evidence>
<dbReference type="GO" id="GO:0005634">
    <property type="term" value="C:nucleus"/>
    <property type="evidence" value="ECO:0007669"/>
    <property type="project" value="TreeGrafter"/>
</dbReference>
<protein>
    <recommendedName>
        <fullName evidence="5">Pseudouridine synthase I TruA alpha/beta domain-containing protein</fullName>
    </recommendedName>
</protein>
<comment type="caution">
    <text evidence="6">The sequence shown here is derived from an EMBL/GenBank/DDBJ whole genome shotgun (WGS) entry which is preliminary data.</text>
</comment>
<sequence>MAEMRVTQSEVITEKRPLEDSGESEAVTKKAKSEVPALGQGRPNKKHKVALLLAYCGAGYYGIQFQKGNEFKTIESELMRALVQAGAIPQEHADTPQQFITKDYRITGDILLHVREILAMYKGTHNFHNFTSGKKPNDPSSKRYIIMFECGEPFVRDGVEFVVLTVKGQSFMLHHIRKMIGLMIAIVRGCCGVDVLEKSWAPYRIDIPKAPGLGLFLDKLFFDGYNKKFGKDGIHEPMEWDEYQEALEKFKEERVLSHISKAEKDQGVMMQWLATLQYHKFDIIDPKMGAPLEGEKDPNWWRTRRLLEEMDKARANSPSDTKAAQEKEVEENQDQMEDKTMNDDNKQCTE</sequence>
<evidence type="ECO:0000256" key="2">
    <source>
        <dbReference type="ARBA" id="ARBA00022694"/>
    </source>
</evidence>
<dbReference type="FunFam" id="3.30.70.660:FF:000002">
    <property type="entry name" value="tRNA pseudouridine synthase"/>
    <property type="match status" value="1"/>
</dbReference>
<dbReference type="GO" id="GO:0003723">
    <property type="term" value="F:RNA binding"/>
    <property type="evidence" value="ECO:0007669"/>
    <property type="project" value="InterPro"/>
</dbReference>
<dbReference type="InterPro" id="IPR020103">
    <property type="entry name" value="PsdUridine_synth_cat_dom_sf"/>
</dbReference>
<dbReference type="Gene3D" id="3.30.70.660">
    <property type="entry name" value="Pseudouridine synthase I, catalytic domain, C-terminal subdomain"/>
    <property type="match status" value="1"/>
</dbReference>
<dbReference type="Proteomes" id="UP000245119">
    <property type="component" value="Linkage Group LG5"/>
</dbReference>
<dbReference type="PANTHER" id="PTHR11142:SF4">
    <property type="entry name" value="PSEUDOURIDYLATE SYNTHASE 1 HOMOLOG"/>
    <property type="match status" value="1"/>
</dbReference>
<keyword evidence="3" id="KW-0413">Isomerase</keyword>
<feature type="domain" description="Pseudouridine synthase I TruA alpha/beta" evidence="5">
    <location>
        <begin position="119"/>
        <end position="222"/>
    </location>
</feature>
<keyword evidence="7" id="KW-1185">Reference proteome</keyword>
<feature type="compositionally biased region" description="Polar residues" evidence="4">
    <location>
        <begin position="1"/>
        <end position="11"/>
    </location>
</feature>
<comment type="similarity">
    <text evidence="1">Belongs to the tRNA pseudouridine synthase TruA family.</text>
</comment>
<dbReference type="PANTHER" id="PTHR11142">
    <property type="entry name" value="PSEUDOURIDYLATE SYNTHASE"/>
    <property type="match status" value="1"/>
</dbReference>
<feature type="region of interest" description="Disordered" evidence="4">
    <location>
        <begin position="311"/>
        <end position="350"/>
    </location>
</feature>
<dbReference type="GO" id="GO:1990481">
    <property type="term" value="P:mRNA pseudouridine synthesis"/>
    <property type="evidence" value="ECO:0007669"/>
    <property type="project" value="TreeGrafter"/>
</dbReference>
<accession>A0A2T7PAU5</accession>
<name>A0A2T7PAU5_POMCA</name>
<dbReference type="InterPro" id="IPR020097">
    <property type="entry name" value="PsdUridine_synth_TruA_a/b_dom"/>
</dbReference>
<dbReference type="InterPro" id="IPR020095">
    <property type="entry name" value="PsdUridine_synth_TruA_C"/>
</dbReference>
<evidence type="ECO:0000256" key="3">
    <source>
        <dbReference type="ARBA" id="ARBA00023235"/>
    </source>
</evidence>
<dbReference type="InterPro" id="IPR041708">
    <property type="entry name" value="PUS1/PUS2-like"/>
</dbReference>
<dbReference type="Pfam" id="PF01416">
    <property type="entry name" value="PseudoU_synth_1"/>
    <property type="match status" value="1"/>
</dbReference>
<proteinExistence type="inferred from homology"/>
<dbReference type="STRING" id="400727.A0A2T7PAU5"/>
<dbReference type="CDD" id="cd02568">
    <property type="entry name" value="PseudoU_synth_PUS1_PUS2"/>
    <property type="match status" value="1"/>
</dbReference>
<dbReference type="AlphaFoldDB" id="A0A2T7PAU5"/>
<evidence type="ECO:0000313" key="6">
    <source>
        <dbReference type="EMBL" id="PVD30531.1"/>
    </source>
</evidence>
<evidence type="ECO:0000313" key="7">
    <source>
        <dbReference type="Proteomes" id="UP000245119"/>
    </source>
</evidence>
<feature type="compositionally biased region" description="Basic and acidic residues" evidence="4">
    <location>
        <begin position="336"/>
        <end position="350"/>
    </location>
</feature>
<reference evidence="6 7" key="1">
    <citation type="submission" date="2018-04" db="EMBL/GenBank/DDBJ databases">
        <title>The genome of golden apple snail Pomacea canaliculata provides insight into stress tolerance and invasive adaptation.</title>
        <authorList>
            <person name="Liu C."/>
            <person name="Liu B."/>
            <person name="Ren Y."/>
            <person name="Zhang Y."/>
            <person name="Wang H."/>
            <person name="Li S."/>
            <person name="Jiang F."/>
            <person name="Yin L."/>
            <person name="Zhang G."/>
            <person name="Qian W."/>
            <person name="Fan W."/>
        </authorList>
    </citation>
    <scope>NUCLEOTIDE SEQUENCE [LARGE SCALE GENOMIC DNA]</scope>
    <source>
        <strain evidence="6">SZHN2017</strain>
        <tissue evidence="6">Muscle</tissue>
    </source>
</reference>
<evidence type="ECO:0000256" key="4">
    <source>
        <dbReference type="SAM" id="MobiDB-lite"/>
    </source>
</evidence>
<dbReference type="EMBL" id="PZQS01000005">
    <property type="protein sequence ID" value="PVD30531.1"/>
    <property type="molecule type" value="Genomic_DNA"/>
</dbReference>
<feature type="region of interest" description="Disordered" evidence="4">
    <location>
        <begin position="1"/>
        <end position="40"/>
    </location>
</feature>
<dbReference type="OrthoDB" id="10256309at2759"/>
<organism evidence="6 7">
    <name type="scientific">Pomacea canaliculata</name>
    <name type="common">Golden apple snail</name>
    <dbReference type="NCBI Taxonomy" id="400727"/>
    <lineage>
        <taxon>Eukaryota</taxon>
        <taxon>Metazoa</taxon>
        <taxon>Spiralia</taxon>
        <taxon>Lophotrochozoa</taxon>
        <taxon>Mollusca</taxon>
        <taxon>Gastropoda</taxon>
        <taxon>Caenogastropoda</taxon>
        <taxon>Architaenioglossa</taxon>
        <taxon>Ampullarioidea</taxon>
        <taxon>Ampullariidae</taxon>
        <taxon>Pomacea</taxon>
    </lineage>
</organism>
<gene>
    <name evidence="6" type="ORF">C0Q70_09798</name>
</gene>
<dbReference type="GO" id="GO:0009982">
    <property type="term" value="F:pseudouridine synthase activity"/>
    <property type="evidence" value="ECO:0007669"/>
    <property type="project" value="InterPro"/>
</dbReference>